<sequence>MFYGHYSDPCPALEWNGSRYVCSLFLSDPDRYEHFLDIGGGCCFPENPRRRQAEG</sequence>
<dbReference type="STRING" id="706587.Desti_4181"/>
<reference evidence="2" key="1">
    <citation type="submission" date="2012-06" db="EMBL/GenBank/DDBJ databases">
        <title>Complete sequence of chromosome of Desulfomonile tiedjei DSM 6799.</title>
        <authorList>
            <person name="Lucas S."/>
            <person name="Copeland A."/>
            <person name="Lapidus A."/>
            <person name="Glavina del Rio T."/>
            <person name="Dalin E."/>
            <person name="Tice H."/>
            <person name="Bruce D."/>
            <person name="Goodwin L."/>
            <person name="Pitluck S."/>
            <person name="Peters L."/>
            <person name="Ovchinnikova G."/>
            <person name="Zeytun A."/>
            <person name="Lu M."/>
            <person name="Kyrpides N."/>
            <person name="Mavromatis K."/>
            <person name="Ivanova N."/>
            <person name="Brettin T."/>
            <person name="Detter J.C."/>
            <person name="Han C."/>
            <person name="Larimer F."/>
            <person name="Land M."/>
            <person name="Hauser L."/>
            <person name="Markowitz V."/>
            <person name="Cheng J.-F."/>
            <person name="Hugenholtz P."/>
            <person name="Woyke T."/>
            <person name="Wu D."/>
            <person name="Spring S."/>
            <person name="Schroeder M."/>
            <person name="Brambilla E."/>
            <person name="Klenk H.-P."/>
            <person name="Eisen J.A."/>
        </authorList>
    </citation>
    <scope>NUCLEOTIDE SEQUENCE [LARGE SCALE GENOMIC DNA]</scope>
    <source>
        <strain evidence="2">ATCC 49306 / DSM 6799 / DCB-1</strain>
    </source>
</reference>
<protein>
    <submittedName>
        <fullName evidence="1">Uncharacterized protein</fullName>
    </submittedName>
</protein>
<name>I4CB77_DESTA</name>
<evidence type="ECO:0000313" key="1">
    <source>
        <dbReference type="EMBL" id="AFM26818.1"/>
    </source>
</evidence>
<dbReference type="KEGG" id="dti:Desti_4181"/>
<proteinExistence type="predicted"/>
<dbReference type="EMBL" id="CP003360">
    <property type="protein sequence ID" value="AFM26818.1"/>
    <property type="molecule type" value="Genomic_DNA"/>
</dbReference>
<dbReference type="HOGENOM" id="CLU_3024792_0_0_7"/>
<accession>I4CB77</accession>
<dbReference type="AlphaFoldDB" id="I4CB77"/>
<organism evidence="1 2">
    <name type="scientific">Desulfomonile tiedjei (strain ATCC 49306 / DSM 6799 / DCB-1)</name>
    <dbReference type="NCBI Taxonomy" id="706587"/>
    <lineage>
        <taxon>Bacteria</taxon>
        <taxon>Pseudomonadati</taxon>
        <taxon>Thermodesulfobacteriota</taxon>
        <taxon>Desulfomonilia</taxon>
        <taxon>Desulfomonilales</taxon>
        <taxon>Desulfomonilaceae</taxon>
        <taxon>Desulfomonile</taxon>
    </lineage>
</organism>
<keyword evidence="2" id="KW-1185">Reference proteome</keyword>
<dbReference type="Proteomes" id="UP000006055">
    <property type="component" value="Chromosome"/>
</dbReference>
<gene>
    <name evidence="1" type="ordered locus">Desti_4181</name>
</gene>
<evidence type="ECO:0000313" key="2">
    <source>
        <dbReference type="Proteomes" id="UP000006055"/>
    </source>
</evidence>